<dbReference type="OrthoDB" id="2117718at2759"/>
<dbReference type="AlphaFoldDB" id="A1CGM7"/>
<accession>A1CGM7</accession>
<gene>
    <name evidence="1" type="ORF">ACLA_067450</name>
</gene>
<dbReference type="eggNOG" id="ENOG502SM9H">
    <property type="taxonomic scope" value="Eukaryota"/>
</dbReference>
<organism evidence="1 2">
    <name type="scientific">Aspergillus clavatus (strain ATCC 1007 / CBS 513.65 / DSM 816 / NCTC 3887 / NRRL 1 / QM 1276 / 107)</name>
    <dbReference type="NCBI Taxonomy" id="344612"/>
    <lineage>
        <taxon>Eukaryota</taxon>
        <taxon>Fungi</taxon>
        <taxon>Dikarya</taxon>
        <taxon>Ascomycota</taxon>
        <taxon>Pezizomycotina</taxon>
        <taxon>Eurotiomycetes</taxon>
        <taxon>Eurotiomycetidae</taxon>
        <taxon>Eurotiales</taxon>
        <taxon>Aspergillaceae</taxon>
        <taxon>Aspergillus</taxon>
        <taxon>Aspergillus subgen. Fumigati</taxon>
    </lineage>
</organism>
<dbReference type="RefSeq" id="XP_001272533.1">
    <property type="nucleotide sequence ID" value="XM_001272532.1"/>
</dbReference>
<sequence length="496" mass="56077">MRKPSSHLRAIFLTQADHEYQSPSEVDCSIRESLITAYHTKLLDCSPAHSWAGDAHLRSVPYPILVTEVHLQRLKELNDALFLAITDIVERWWTDTAVGFPQRMPIEPAEEELLRWLQNQDPDIVRPFRTCSGSWRPDFLLEQSPETPKDMENYRICEINGRFCWNGFLMTAYGQRALDEMGIDSYGLEGAAESQKILEGLSRLYNASLPLHLVKGEERGYDIHLFTSFAKRILGFCPRIIHPSDLRLVPCPEAPGGFKLYCLAGSDTPELTVVNEAGETLEQVHQLGLELHQRELLAMSFEMLQQVSLRCFNDMRTILLVHDKRMLGLVREELDSLVARNVLTPAQATSLDRGLVPTLIPGSRSLNQFIEKCNQDDSLKDQYLLKPIRSGKGAGILFGDEVASADWTSLLNRMQEPELDRNGPTYVVQNRIEQKTYEVLLREEDGVQKYPLIGTFHVVHGTLLGLGLWRSGPGRICALSRGGAWMCSVRKSSSTF</sequence>
<protein>
    <submittedName>
        <fullName evidence="1">Uncharacterized protein</fullName>
    </submittedName>
</protein>
<dbReference type="STRING" id="344612.A1CGM7"/>
<dbReference type="VEuPathDB" id="FungiDB:ACLA_067450"/>
<dbReference type="SUPFAM" id="SSF56059">
    <property type="entry name" value="Glutathione synthetase ATP-binding domain-like"/>
    <property type="match status" value="1"/>
</dbReference>
<reference evidence="1 2" key="1">
    <citation type="journal article" date="2008" name="PLoS Genet.">
        <title>Genomic islands in the pathogenic filamentous fungus Aspergillus fumigatus.</title>
        <authorList>
            <person name="Fedorova N.D."/>
            <person name="Khaldi N."/>
            <person name="Joardar V.S."/>
            <person name="Maiti R."/>
            <person name="Amedeo P."/>
            <person name="Anderson M.J."/>
            <person name="Crabtree J."/>
            <person name="Silva J.C."/>
            <person name="Badger J.H."/>
            <person name="Albarraq A."/>
            <person name="Angiuoli S."/>
            <person name="Bussey H."/>
            <person name="Bowyer P."/>
            <person name="Cotty P.J."/>
            <person name="Dyer P.S."/>
            <person name="Egan A."/>
            <person name="Galens K."/>
            <person name="Fraser-Liggett C.M."/>
            <person name="Haas B.J."/>
            <person name="Inman J.M."/>
            <person name="Kent R."/>
            <person name="Lemieux S."/>
            <person name="Malavazi I."/>
            <person name="Orvis J."/>
            <person name="Roemer T."/>
            <person name="Ronning C.M."/>
            <person name="Sundaram J.P."/>
            <person name="Sutton G."/>
            <person name="Turner G."/>
            <person name="Venter J.C."/>
            <person name="White O.R."/>
            <person name="Whitty B.R."/>
            <person name="Youngman P."/>
            <person name="Wolfe K.H."/>
            <person name="Goldman G.H."/>
            <person name="Wortman J.R."/>
            <person name="Jiang B."/>
            <person name="Denning D.W."/>
            <person name="Nierman W.C."/>
        </authorList>
    </citation>
    <scope>NUCLEOTIDE SEQUENCE [LARGE SCALE GENOMIC DNA]</scope>
    <source>
        <strain evidence="2">ATCC 1007 / CBS 513.65 / DSM 816 / NCTC 3887 / NRRL 1</strain>
    </source>
</reference>
<proteinExistence type="predicted"/>
<dbReference type="OMA" id="NYRICEI"/>
<evidence type="ECO:0000313" key="2">
    <source>
        <dbReference type="Proteomes" id="UP000006701"/>
    </source>
</evidence>
<dbReference type="KEGG" id="act:ACLA_067450"/>
<name>A1CGM7_ASPCL</name>
<evidence type="ECO:0000313" key="1">
    <source>
        <dbReference type="EMBL" id="EAW11107.1"/>
    </source>
</evidence>
<dbReference type="EMBL" id="DS027053">
    <property type="protein sequence ID" value="EAW11107.1"/>
    <property type="molecule type" value="Genomic_DNA"/>
</dbReference>
<dbReference type="Proteomes" id="UP000006701">
    <property type="component" value="Unassembled WGS sequence"/>
</dbReference>
<dbReference type="GeneID" id="4704643"/>
<dbReference type="HOGENOM" id="CLU_022205_1_0_1"/>
<keyword evidence="2" id="KW-1185">Reference proteome</keyword>